<evidence type="ECO:0000256" key="2">
    <source>
        <dbReference type="PROSITE-ProRule" id="PRU01076"/>
    </source>
</evidence>
<proteinExistence type="inferred from homology"/>
<keyword evidence="5" id="KW-1185">Reference proteome</keyword>
<gene>
    <name evidence="4" type="ORF">BKE30_07635</name>
</gene>
<dbReference type="Gene3D" id="2.10.260.10">
    <property type="match status" value="1"/>
</dbReference>
<comment type="similarity">
    <text evidence="1">Belongs to the VapB family.</text>
</comment>
<protein>
    <recommendedName>
        <fullName evidence="3">SpoVT-AbrB domain-containing protein</fullName>
    </recommendedName>
</protein>
<accession>A0A1S8CW12</accession>
<comment type="caution">
    <text evidence="4">The sequence shown here is derived from an EMBL/GenBank/DDBJ whole genome shotgun (WGS) entry which is preliminary data.</text>
</comment>
<reference evidence="4 5" key="1">
    <citation type="submission" date="2016-10" db="EMBL/GenBank/DDBJ databases">
        <title>Draft Genome sequence of Alkanindiges sp. strain H1.</title>
        <authorList>
            <person name="Subhash Y."/>
            <person name="Lee S."/>
        </authorList>
    </citation>
    <scope>NUCLEOTIDE SEQUENCE [LARGE SCALE GENOMIC DNA]</scope>
    <source>
        <strain evidence="4 5">H1</strain>
    </source>
</reference>
<dbReference type="Proteomes" id="UP000192132">
    <property type="component" value="Unassembled WGS sequence"/>
</dbReference>
<dbReference type="STRING" id="1907941.BKE30_07635"/>
<dbReference type="InterPro" id="IPR037914">
    <property type="entry name" value="SpoVT-AbrB_sf"/>
</dbReference>
<keyword evidence="2" id="KW-0238">DNA-binding</keyword>
<dbReference type="GO" id="GO:0003677">
    <property type="term" value="F:DNA binding"/>
    <property type="evidence" value="ECO:0007669"/>
    <property type="project" value="UniProtKB-UniRule"/>
</dbReference>
<dbReference type="EMBL" id="MLCN01000018">
    <property type="protein sequence ID" value="ONG40027.1"/>
    <property type="molecule type" value="Genomic_DNA"/>
</dbReference>
<dbReference type="InterPro" id="IPR051734">
    <property type="entry name" value="VapB_TA_antitoxins"/>
</dbReference>
<evidence type="ECO:0000313" key="4">
    <source>
        <dbReference type="EMBL" id="ONG40027.1"/>
    </source>
</evidence>
<feature type="domain" description="SpoVT-AbrB" evidence="3">
    <location>
        <begin position="10"/>
        <end position="51"/>
    </location>
</feature>
<dbReference type="PANTHER" id="PTHR37550:SF1">
    <property type="entry name" value="SSL1300 PROTEIN"/>
    <property type="match status" value="1"/>
</dbReference>
<dbReference type="SMART" id="SM00966">
    <property type="entry name" value="SpoVT_AbrB"/>
    <property type="match status" value="1"/>
</dbReference>
<dbReference type="SUPFAM" id="SSF89447">
    <property type="entry name" value="AbrB/MazE/MraZ-like"/>
    <property type="match status" value="1"/>
</dbReference>
<dbReference type="AlphaFoldDB" id="A0A1S8CW12"/>
<evidence type="ECO:0000256" key="1">
    <source>
        <dbReference type="ARBA" id="ARBA00007924"/>
    </source>
</evidence>
<dbReference type="OrthoDB" id="5298361at2"/>
<evidence type="ECO:0000259" key="3">
    <source>
        <dbReference type="PROSITE" id="PS51740"/>
    </source>
</evidence>
<dbReference type="PROSITE" id="PS51740">
    <property type="entry name" value="SPOVT_ABRB"/>
    <property type="match status" value="1"/>
</dbReference>
<dbReference type="InterPro" id="IPR007159">
    <property type="entry name" value="SpoVT-AbrB_dom"/>
</dbReference>
<evidence type="ECO:0000313" key="5">
    <source>
        <dbReference type="Proteomes" id="UP000192132"/>
    </source>
</evidence>
<name>A0A1S8CW12_9GAMM</name>
<organism evidence="4 5">
    <name type="scientific">Alkanindiges hydrocarboniclasticus</name>
    <dbReference type="NCBI Taxonomy" id="1907941"/>
    <lineage>
        <taxon>Bacteria</taxon>
        <taxon>Pseudomonadati</taxon>
        <taxon>Pseudomonadota</taxon>
        <taxon>Gammaproteobacteria</taxon>
        <taxon>Moraxellales</taxon>
        <taxon>Moraxellaceae</taxon>
        <taxon>Alkanindiges</taxon>
    </lineage>
</organism>
<dbReference type="PANTHER" id="PTHR37550">
    <property type="entry name" value="ANTITOXIN VAPB1"/>
    <property type="match status" value="1"/>
</dbReference>
<sequence length="95" mass="10727">MVCTVTEYITRVFKNGNSQAVRIPAELRLNSDRVEIYKNEQGDLVIHPIPVASSQKVGDEIAAILADFPDDFIETLERNQKEATSIFDEPEHEPL</sequence>
<dbReference type="Pfam" id="PF04014">
    <property type="entry name" value="MazE_antitoxin"/>
    <property type="match status" value="1"/>
</dbReference>